<evidence type="ECO:0008006" key="5">
    <source>
        <dbReference type="Google" id="ProtNLM"/>
    </source>
</evidence>
<evidence type="ECO:0000313" key="3">
    <source>
        <dbReference type="EMBL" id="TKJ38569.1"/>
    </source>
</evidence>
<reference evidence="3 4" key="1">
    <citation type="submission" date="2017-06" db="EMBL/GenBank/DDBJ databases">
        <title>Novel microbial phyla capable of carbon fixation and sulfur reduction in deep-sea sediments.</title>
        <authorList>
            <person name="Huang J."/>
            <person name="Baker B."/>
            <person name="Wang Y."/>
        </authorList>
    </citation>
    <scope>NUCLEOTIDE SEQUENCE [LARGE SCALE GENOMIC DNA]</scope>
    <source>
        <strain evidence="3">B3_LCP</strain>
    </source>
</reference>
<dbReference type="SUPFAM" id="SSF51735">
    <property type="entry name" value="NAD(P)-binding Rossmann-fold domains"/>
    <property type="match status" value="1"/>
</dbReference>
<dbReference type="InterPro" id="IPR019665">
    <property type="entry name" value="OxRdtase/DH_put_Rossmann_dom"/>
</dbReference>
<protein>
    <recommendedName>
        <fullName evidence="5">DUF2520 domain-containing protein</fullName>
    </recommendedName>
</protein>
<dbReference type="InterPro" id="IPR037108">
    <property type="entry name" value="TM1727-like_C_sf"/>
</dbReference>
<dbReference type="Pfam" id="PF10727">
    <property type="entry name" value="Rossmann-like"/>
    <property type="match status" value="1"/>
</dbReference>
<dbReference type="EMBL" id="NJBN01000009">
    <property type="protein sequence ID" value="TKJ38569.1"/>
    <property type="molecule type" value="Genomic_DNA"/>
</dbReference>
<dbReference type="InterPro" id="IPR008927">
    <property type="entry name" value="6-PGluconate_DH-like_C_sf"/>
</dbReference>
<dbReference type="AlphaFoldDB" id="A0A532UUF1"/>
<dbReference type="SUPFAM" id="SSF48179">
    <property type="entry name" value="6-phosphogluconate dehydrogenase C-terminal domain-like"/>
    <property type="match status" value="1"/>
</dbReference>
<dbReference type="Gene3D" id="1.10.1040.20">
    <property type="entry name" value="ProC-like, C-terminal domain"/>
    <property type="match status" value="1"/>
</dbReference>
<dbReference type="InterPro" id="IPR036291">
    <property type="entry name" value="NAD(P)-bd_dom_sf"/>
</dbReference>
<accession>A0A532UUF1</accession>
<dbReference type="Pfam" id="PF10728">
    <property type="entry name" value="DUF2520"/>
    <property type="match status" value="1"/>
</dbReference>
<evidence type="ECO:0000313" key="4">
    <source>
        <dbReference type="Proteomes" id="UP000319619"/>
    </source>
</evidence>
<dbReference type="InterPro" id="IPR018931">
    <property type="entry name" value="DUF2520"/>
</dbReference>
<sequence length="278" mass="29970">MGSALARHLNQAGYKITACIDKRTARSRDLANELTIPDCFYSLQKIGEETQVALIAVPDAEIANIDRSINKSPSSSSFHYCIHTSGALPASILENSSGNGIAVGSMHPLQTFTSVDKSPSLKGAYFAIEGDSKAVELMEEVILQMGGIPVKLPPEGKSQYHAAAVFASNFIPVLLREALLLLSSLDVPPTLGRKMLRPLMETSLNNCLNSGEIQALTGPVVRGDAETVKCHLEVLSETDPSTEPLYRILTIKALELAIEKGLEKEKVDSILNVLDDQD</sequence>
<organism evidence="3 4">
    <name type="scientific">candidate division LCP-89 bacterium B3_LCP</name>
    <dbReference type="NCBI Taxonomy" id="2012998"/>
    <lineage>
        <taxon>Bacteria</taxon>
        <taxon>Pseudomonadati</taxon>
        <taxon>Bacteria division LCP-89</taxon>
    </lineage>
</organism>
<gene>
    <name evidence="3" type="ORF">CEE37_12460</name>
</gene>
<dbReference type="Proteomes" id="UP000319619">
    <property type="component" value="Unassembled WGS sequence"/>
</dbReference>
<feature type="domain" description="Putative oxidoreductase/dehydrogenase Rossmann-like" evidence="1">
    <location>
        <begin position="2"/>
        <end position="108"/>
    </location>
</feature>
<proteinExistence type="predicted"/>
<evidence type="ECO:0000259" key="2">
    <source>
        <dbReference type="Pfam" id="PF10728"/>
    </source>
</evidence>
<comment type="caution">
    <text evidence="3">The sequence shown here is derived from an EMBL/GenBank/DDBJ whole genome shotgun (WGS) entry which is preliminary data.</text>
</comment>
<name>A0A532UUF1_UNCL8</name>
<dbReference type="PANTHER" id="PTHR40459">
    <property type="entry name" value="CONSERVED HYPOTHETICAL ALANINE AND LEUCINE RICH PROTEIN"/>
    <property type="match status" value="1"/>
</dbReference>
<dbReference type="Gene3D" id="3.40.50.720">
    <property type="entry name" value="NAD(P)-binding Rossmann-like Domain"/>
    <property type="match status" value="1"/>
</dbReference>
<dbReference type="PANTHER" id="PTHR40459:SF1">
    <property type="entry name" value="CONSERVED HYPOTHETICAL ALANINE AND LEUCINE RICH PROTEIN"/>
    <property type="match status" value="1"/>
</dbReference>
<feature type="domain" description="DUF2520" evidence="2">
    <location>
        <begin position="125"/>
        <end position="250"/>
    </location>
</feature>
<evidence type="ECO:0000259" key="1">
    <source>
        <dbReference type="Pfam" id="PF10727"/>
    </source>
</evidence>